<evidence type="ECO:0000259" key="4">
    <source>
        <dbReference type="PROSITE" id="PS51915"/>
    </source>
</evidence>
<dbReference type="PANTHER" id="PTHR39942">
    <property type="entry name" value="BCDNA.LD26519-RELATED"/>
    <property type="match status" value="1"/>
</dbReference>
<dbReference type="SMART" id="SM00868">
    <property type="entry name" value="zf-AD"/>
    <property type="match status" value="1"/>
</dbReference>
<dbReference type="AlphaFoldDB" id="A0A0A1WXE5"/>
<sequence>MENPSSTFEYLCRVCAANTKGKNSVAECVYILKTPALKDKIERYLYLTIAEEDILPKVLCKACFRQVEATASLSKIAKHTQKVFRDFIFNTKSCLQAESSESSTPTARAPASKSPKECASTAQVPERPKPKEREKPVVQNAESTPPASLPAPSTCAHKDEVVVNVSVNDPLTRETQHKMITASRRQNSLDARFTPKSIAQRGFASTPKQTEGAAANKKPTTSGVINFFPNRQQQVTTVTSGGYVIGCAPESIPSNKAAAEQSISNANILQQKRKNLKNALNNIKAVNAGQVSLLKVSQKLGQTTQSSQLQPKAIEPPTLLVEDDVPAEPLPEKMIIAATKQQKHQVQAAPQLTPHIEPISEMQSEPTDLSQSARPSIPDDILLGKVIKDGDLLKLILKALKWPVNKHTMETQLERLRNSRFATIMADPNLLQDADLTQIMGPYLGPVLQAAQMLQQQQVAASAAAAAAATKETELQVAGITTALPYKLPAETSVQLVPASPEEEAEVTDVTPKTSASSQSLKRDAEIANMKLAPPKKVRKVSARGRSASIFNSDEYAALNSTLTSQYLSSKSSPDIHVDLDPAALFTHLGMLRGLSATSSNDALLALLQRQRAALTRLQHPQSQPQPRRQRSNSIITVPASGSDFVFDTDDIILMEPDDCTESTTTNSLNNGDGNTASSSNVSQTESVTFPVPQQVSKPMITRPIIKRRKTVIQASPARMNLAINTKDIIPVSSTPSESVSSTGTTTKLVAASSNISLQTAAPPKRPTKAQSLDSLNTIATQFPSNVITIGTQVPSNTTNVTEVVPTAIVTKATETITTATATAATSVSSLPANNASTNNTTTNAPAAERTTTRNSNVAKRQTSSKSALGQQLLEAIGLQKVPAENKDVAVVSATAPGPRGSVQQIRSALKKSLQKAQEQQQQRSKKAPSAAGTEDSSEKTVNVVKEVVVQPRAKHASNTSTGPLDVEEEINKITLVLQSKSKDDKKIEEADKRLTAAAPSRIPGIRRKLMPPTRNRKSTVTLVADEIVDLIDDEEHQDAAEGKCIGKNKDKDKDKDILASNAEQEETDVYLTATSLTSVQRLPKADAKDAKSVSPTRKRGRKLKEDIDLAQEEEDDEDDDKPLKPKTEKNAGAKQEAEPRNSTPAPRQRSRPPPANGRKAPSERDFEKESDDTASVKNDTESINSSILSTRPSRVSKTMSKYYKGPDKSPGTTRRTPVSTRSTRVRN</sequence>
<feature type="compositionally biased region" description="Polar residues" evidence="3">
    <location>
        <begin position="1174"/>
        <end position="1200"/>
    </location>
</feature>
<keyword evidence="2" id="KW-0175">Coiled coil</keyword>
<feature type="binding site" evidence="1">
    <location>
        <position position="15"/>
    </location>
    <ligand>
        <name>Zn(2+)</name>
        <dbReference type="ChEBI" id="CHEBI:29105"/>
    </ligand>
</feature>
<dbReference type="EMBL" id="GBXI01011102">
    <property type="protein sequence ID" value="JAD03190.1"/>
    <property type="molecule type" value="Transcribed_RNA"/>
</dbReference>
<feature type="region of interest" description="Disordered" evidence="3">
    <location>
        <begin position="501"/>
        <end position="521"/>
    </location>
</feature>
<keyword evidence="1" id="KW-0479">Metal-binding</keyword>
<feature type="compositionally biased region" description="Polar residues" evidence="3">
    <location>
        <begin position="511"/>
        <end position="520"/>
    </location>
</feature>
<evidence type="ECO:0000313" key="5">
    <source>
        <dbReference type="EMBL" id="JAC99475.1"/>
    </source>
</evidence>
<evidence type="ECO:0000313" key="8">
    <source>
        <dbReference type="EMBL" id="JAD06493.1"/>
    </source>
</evidence>
<feature type="region of interest" description="Disordered" evidence="3">
    <location>
        <begin position="831"/>
        <end position="867"/>
    </location>
</feature>
<feature type="binding site" evidence="1">
    <location>
        <position position="60"/>
    </location>
    <ligand>
        <name>Zn(2+)</name>
        <dbReference type="ChEBI" id="CHEBI:29105"/>
    </ligand>
</feature>
<dbReference type="Gene3D" id="3.40.1800.20">
    <property type="match status" value="1"/>
</dbReference>
<reference evidence="7" key="1">
    <citation type="submission" date="2014-11" db="EMBL/GenBank/DDBJ databases">
        <authorList>
            <person name="Geib S."/>
        </authorList>
    </citation>
    <scope>NUCLEOTIDE SEQUENCE</scope>
</reference>
<feature type="compositionally biased region" description="Basic and acidic residues" evidence="3">
    <location>
        <begin position="1122"/>
        <end position="1140"/>
    </location>
</feature>
<feature type="compositionally biased region" description="Low complexity" evidence="3">
    <location>
        <begin position="137"/>
        <end position="155"/>
    </location>
</feature>
<gene>
    <name evidence="5" type="ORF">g.51875</name>
    <name evidence="8" type="ORF">g.51878</name>
    <name evidence="6" type="ORF">g.51881</name>
    <name evidence="7" type="ORF">g.51887</name>
</gene>
<evidence type="ECO:0000256" key="1">
    <source>
        <dbReference type="PROSITE-ProRule" id="PRU01263"/>
    </source>
</evidence>
<feature type="compositionally biased region" description="Low complexity" evidence="3">
    <location>
        <begin position="1213"/>
        <end position="1228"/>
    </location>
</feature>
<feature type="region of interest" description="Disordered" evidence="3">
    <location>
        <begin position="1033"/>
        <end position="1228"/>
    </location>
</feature>
<dbReference type="PANTHER" id="PTHR39942:SF1">
    <property type="entry name" value="BCDNA.LD26519-RELATED"/>
    <property type="match status" value="1"/>
</dbReference>
<dbReference type="SUPFAM" id="SSF57716">
    <property type="entry name" value="Glucocorticoid receptor-like (DNA-binding domain)"/>
    <property type="match status" value="1"/>
</dbReference>
<feature type="compositionally biased region" description="Basic and acidic residues" evidence="3">
    <location>
        <begin position="1048"/>
        <end position="1058"/>
    </location>
</feature>
<name>A0A0A1WXE5_ZEUCU</name>
<feature type="compositionally biased region" description="Polar residues" evidence="3">
    <location>
        <begin position="856"/>
        <end position="867"/>
    </location>
</feature>
<feature type="region of interest" description="Disordered" evidence="3">
    <location>
        <begin position="201"/>
        <end position="222"/>
    </location>
</feature>
<feature type="compositionally biased region" description="Low complexity" evidence="3">
    <location>
        <begin position="831"/>
        <end position="855"/>
    </location>
</feature>
<dbReference type="InterPro" id="IPR012934">
    <property type="entry name" value="Znf_AD"/>
</dbReference>
<dbReference type="PROSITE" id="PS51915">
    <property type="entry name" value="ZAD"/>
    <property type="match status" value="1"/>
</dbReference>
<feature type="region of interest" description="Disordered" evidence="3">
    <location>
        <begin position="895"/>
        <end position="942"/>
    </location>
</feature>
<feature type="coiled-coil region" evidence="2">
    <location>
        <begin position="259"/>
        <end position="289"/>
    </location>
</feature>
<protein>
    <recommendedName>
        <fullName evidence="4">ZAD domain-containing protein</fullName>
    </recommendedName>
</protein>
<feature type="compositionally biased region" description="Polar residues" evidence="3">
    <location>
        <begin position="662"/>
        <end position="689"/>
    </location>
</feature>
<feature type="binding site" evidence="1">
    <location>
        <position position="12"/>
    </location>
    <ligand>
        <name>Zn(2+)</name>
        <dbReference type="ChEBI" id="CHEBI:29105"/>
    </ligand>
</feature>
<accession>A0A0A1WXE5</accession>
<dbReference type="EMBL" id="GBXI01014816">
    <property type="protein sequence ID" value="JAC99475.1"/>
    <property type="molecule type" value="Transcribed_RNA"/>
</dbReference>
<keyword evidence="1" id="KW-0863">Zinc-finger</keyword>
<feature type="binding site" evidence="1">
    <location>
        <position position="63"/>
    </location>
    <ligand>
        <name>Zn(2+)</name>
        <dbReference type="ChEBI" id="CHEBI:29105"/>
    </ligand>
</feature>
<evidence type="ECO:0000256" key="2">
    <source>
        <dbReference type="SAM" id="Coils"/>
    </source>
</evidence>
<feature type="compositionally biased region" description="Basic and acidic residues" evidence="3">
    <location>
        <begin position="126"/>
        <end position="136"/>
    </location>
</feature>
<proteinExistence type="predicted"/>
<keyword evidence="1" id="KW-0862">Zinc</keyword>
<feature type="region of interest" description="Disordered" evidence="3">
    <location>
        <begin position="99"/>
        <end position="155"/>
    </location>
</feature>
<reference evidence="7" key="2">
    <citation type="journal article" date="2015" name="Gigascience">
        <title>Reconstructing a comprehensive transcriptome assembly of a white-pupal translocated strain of the pest fruit fly Bactrocera cucurbitae.</title>
        <authorList>
            <person name="Sim S.B."/>
            <person name="Calla B."/>
            <person name="Hall B."/>
            <person name="DeRego T."/>
            <person name="Geib S.M."/>
        </authorList>
    </citation>
    <scope>NUCLEOTIDE SEQUENCE</scope>
</reference>
<feature type="region of interest" description="Disordered" evidence="3">
    <location>
        <begin position="659"/>
        <end position="689"/>
    </location>
</feature>
<dbReference type="EMBL" id="GBXI01013619">
    <property type="protein sequence ID" value="JAD00673.1"/>
    <property type="molecule type" value="Transcribed_RNA"/>
</dbReference>
<evidence type="ECO:0000313" key="7">
    <source>
        <dbReference type="EMBL" id="JAD03190.1"/>
    </source>
</evidence>
<evidence type="ECO:0000313" key="6">
    <source>
        <dbReference type="EMBL" id="JAD00673.1"/>
    </source>
</evidence>
<organism evidence="7">
    <name type="scientific">Zeugodacus cucurbitae</name>
    <name type="common">Melon fruit fly</name>
    <name type="synonym">Bactrocera cucurbitae</name>
    <dbReference type="NCBI Taxonomy" id="28588"/>
    <lineage>
        <taxon>Eukaryota</taxon>
        <taxon>Metazoa</taxon>
        <taxon>Ecdysozoa</taxon>
        <taxon>Arthropoda</taxon>
        <taxon>Hexapoda</taxon>
        <taxon>Insecta</taxon>
        <taxon>Pterygota</taxon>
        <taxon>Neoptera</taxon>
        <taxon>Endopterygota</taxon>
        <taxon>Diptera</taxon>
        <taxon>Brachycera</taxon>
        <taxon>Muscomorpha</taxon>
        <taxon>Tephritoidea</taxon>
        <taxon>Tephritidae</taxon>
        <taxon>Zeugodacus</taxon>
        <taxon>Zeugodacus</taxon>
    </lineage>
</organism>
<dbReference type="EMBL" id="GBXI01007799">
    <property type="protein sequence ID" value="JAD06493.1"/>
    <property type="molecule type" value="Transcribed_RNA"/>
</dbReference>
<dbReference type="GO" id="GO:0005634">
    <property type="term" value="C:nucleus"/>
    <property type="evidence" value="ECO:0007669"/>
    <property type="project" value="InterPro"/>
</dbReference>
<evidence type="ECO:0000256" key="3">
    <source>
        <dbReference type="SAM" id="MobiDB-lite"/>
    </source>
</evidence>
<feature type="domain" description="ZAD" evidence="4">
    <location>
        <begin position="10"/>
        <end position="87"/>
    </location>
</feature>
<dbReference type="GO" id="GO:0008270">
    <property type="term" value="F:zinc ion binding"/>
    <property type="evidence" value="ECO:0007669"/>
    <property type="project" value="UniProtKB-UniRule"/>
</dbReference>
<feature type="compositionally biased region" description="Acidic residues" evidence="3">
    <location>
        <begin position="1109"/>
        <end position="1121"/>
    </location>
</feature>